<dbReference type="RefSeq" id="WP_369058140.1">
    <property type="nucleotide sequence ID" value="NZ_CP158375.1"/>
</dbReference>
<evidence type="ECO:0000256" key="3">
    <source>
        <dbReference type="ARBA" id="ARBA00022840"/>
    </source>
</evidence>
<dbReference type="InterPro" id="IPR043129">
    <property type="entry name" value="ATPase_NBD"/>
</dbReference>
<name>A0AB39KNA6_9CAUL</name>
<dbReference type="PANTHER" id="PTHR42749:SF1">
    <property type="entry name" value="CELL SHAPE-DETERMINING PROTEIN MREB"/>
    <property type="match status" value="1"/>
</dbReference>
<sequence>MTTAHSAAIGVDFGTTNSVVALGDGAGGAHLAHFAAPQGQAAPFRSALSFHASPHDPAERIVDAGPWAIESYVEDPLETRFIQSFKSYSASALFTETQILRKRYGFEDLLSAFLLRLREHGHGALEAGRRLIVGRPVNFVGSNPDPDLALRRYEAAFRRLGFDDIWYAFEPVAAAFFFARRLEQDATVLVADFGGGTSDFSLVRFERHAGRIRSQGLANSGVGVAGDAFDYRIIDNLVSPNLGKGSSYRAFDNILPIPNRYFTAFARWEQLALLRSSKDMKDIRALVRTALEPEKIERLVELLDDNHGYSLYRAVSGLKEALSGAEAAPFVFEGGDVRIEAQVERADFESWIAPELAAMERAVDEALRKANLTEAGVDRVFMTGGSSFVPAVREIFERRFGKAKLESGAELVSIASGLALIGAEDDLSAWCSRAPA</sequence>
<dbReference type="PRINTS" id="PR00301">
    <property type="entry name" value="HEATSHOCK70"/>
</dbReference>
<evidence type="ECO:0000256" key="1">
    <source>
        <dbReference type="ARBA" id="ARBA00007381"/>
    </source>
</evidence>
<reference evidence="4" key="1">
    <citation type="submission" date="2024-06" db="EMBL/GenBank/DDBJ databases">
        <title>Caulobacter inopinatus, sp. nov.</title>
        <authorList>
            <person name="Donachie S.P."/>
        </authorList>
    </citation>
    <scope>NUCLEOTIDE SEQUENCE</scope>
    <source>
        <strain evidence="4">73W</strain>
    </source>
</reference>
<dbReference type="SUPFAM" id="SSF53067">
    <property type="entry name" value="Actin-like ATPase domain"/>
    <property type="match status" value="2"/>
</dbReference>
<organism evidence="4">
    <name type="scientific">Caulobacter sp. 73W</name>
    <dbReference type="NCBI Taxonomy" id="3161137"/>
    <lineage>
        <taxon>Bacteria</taxon>
        <taxon>Pseudomonadati</taxon>
        <taxon>Pseudomonadota</taxon>
        <taxon>Alphaproteobacteria</taxon>
        <taxon>Caulobacterales</taxon>
        <taxon>Caulobacteraceae</taxon>
        <taxon>Caulobacter</taxon>
    </lineage>
</organism>
<gene>
    <name evidence="4" type="ORF">ABOZ73_10705</name>
</gene>
<proteinExistence type="inferred from homology"/>
<comment type="similarity">
    <text evidence="1">Belongs to the heat shock protein 70 family.</text>
</comment>
<dbReference type="AlphaFoldDB" id="A0AB39KNA6"/>
<dbReference type="InterPro" id="IPR018181">
    <property type="entry name" value="Heat_shock_70_CS"/>
</dbReference>
<dbReference type="Gene3D" id="3.30.420.40">
    <property type="match status" value="2"/>
</dbReference>
<dbReference type="InterPro" id="IPR013126">
    <property type="entry name" value="Hsp_70_fam"/>
</dbReference>
<dbReference type="GO" id="GO:0005524">
    <property type="term" value="F:ATP binding"/>
    <property type="evidence" value="ECO:0007669"/>
    <property type="project" value="UniProtKB-KW"/>
</dbReference>
<dbReference type="GO" id="GO:0140662">
    <property type="term" value="F:ATP-dependent protein folding chaperone"/>
    <property type="evidence" value="ECO:0007669"/>
    <property type="project" value="InterPro"/>
</dbReference>
<accession>A0AB39KNA6</accession>
<keyword evidence="2" id="KW-0547">Nucleotide-binding</keyword>
<evidence type="ECO:0000256" key="2">
    <source>
        <dbReference type="ARBA" id="ARBA00022741"/>
    </source>
</evidence>
<dbReference type="PANTHER" id="PTHR42749">
    <property type="entry name" value="CELL SHAPE-DETERMINING PROTEIN MREB"/>
    <property type="match status" value="1"/>
</dbReference>
<dbReference type="InterPro" id="IPR042054">
    <property type="entry name" value="YegD-like"/>
</dbReference>
<dbReference type="EMBL" id="CP158375">
    <property type="protein sequence ID" value="XDO95290.1"/>
    <property type="molecule type" value="Genomic_DNA"/>
</dbReference>
<dbReference type="Pfam" id="PF00012">
    <property type="entry name" value="HSP70"/>
    <property type="match status" value="1"/>
</dbReference>
<keyword evidence="3" id="KW-0067">ATP-binding</keyword>
<protein>
    <submittedName>
        <fullName evidence="4">Hsp70 family protein</fullName>
    </submittedName>
</protein>
<dbReference type="PROSITE" id="PS01036">
    <property type="entry name" value="HSP70_3"/>
    <property type="match status" value="1"/>
</dbReference>
<dbReference type="CDD" id="cd10231">
    <property type="entry name" value="ASKHA_NBD_HSP70_YegD-like"/>
    <property type="match status" value="1"/>
</dbReference>
<evidence type="ECO:0000313" key="4">
    <source>
        <dbReference type="EMBL" id="XDO95290.1"/>
    </source>
</evidence>